<dbReference type="EC" id="3.2.1.49" evidence="8"/>
<dbReference type="InterPro" id="IPR050463">
    <property type="entry name" value="Gfo/Idh/MocA_oxidrdct_glycsds"/>
</dbReference>
<dbReference type="AlphaFoldDB" id="A0A1G4G3V1"/>
<feature type="domain" description="Glycosyl hydrolase 109 C-terminal" evidence="7">
    <location>
        <begin position="178"/>
        <end position="346"/>
    </location>
</feature>
<dbReference type="InterPro" id="IPR049303">
    <property type="entry name" value="Glyco_hydro_109_C"/>
</dbReference>
<evidence type="ECO:0000256" key="5">
    <source>
        <dbReference type="ARBA" id="ARBA00023295"/>
    </source>
</evidence>
<gene>
    <name evidence="8" type="ORF">ING2E5A_0362</name>
</gene>
<evidence type="ECO:0000256" key="4">
    <source>
        <dbReference type="ARBA" id="ARBA00023027"/>
    </source>
</evidence>
<dbReference type="PROSITE" id="PS51318">
    <property type="entry name" value="TAT"/>
    <property type="match status" value="1"/>
</dbReference>
<dbReference type="PANTHER" id="PTHR43818">
    <property type="entry name" value="BCDNA.GH03377"/>
    <property type="match status" value="1"/>
</dbReference>
<dbReference type="InterPro" id="IPR006311">
    <property type="entry name" value="TAT_signal"/>
</dbReference>
<evidence type="ECO:0000256" key="3">
    <source>
        <dbReference type="ARBA" id="ARBA00022801"/>
    </source>
</evidence>
<keyword evidence="3 8" id="KW-0378">Hydrolase</keyword>
<dbReference type="EMBL" id="LT608328">
    <property type="protein sequence ID" value="SCM55435.1"/>
    <property type="molecule type" value="Genomic_DNA"/>
</dbReference>
<dbReference type="GO" id="GO:0000166">
    <property type="term" value="F:nucleotide binding"/>
    <property type="evidence" value="ECO:0007669"/>
    <property type="project" value="InterPro"/>
</dbReference>
<keyword evidence="5 8" id="KW-0326">Glycosidase</keyword>
<dbReference type="KEGG" id="pmuc:ING2E5A_0362"/>
<dbReference type="SUPFAM" id="SSF51735">
    <property type="entry name" value="NAD(P)-binding Rossmann-fold domains"/>
    <property type="match status" value="1"/>
</dbReference>
<evidence type="ECO:0000313" key="8">
    <source>
        <dbReference type="EMBL" id="SCM55435.1"/>
    </source>
</evidence>
<accession>A0A1G4G3V1</accession>
<dbReference type="Gene3D" id="3.40.50.720">
    <property type="entry name" value="NAD(P)-binding Rossmann-like Domain"/>
    <property type="match status" value="1"/>
</dbReference>
<dbReference type="RefSeq" id="WP_071135920.1">
    <property type="nucleotide sequence ID" value="NZ_LT608328.1"/>
</dbReference>
<evidence type="ECO:0000256" key="1">
    <source>
        <dbReference type="ARBA" id="ARBA00001911"/>
    </source>
</evidence>
<feature type="domain" description="Gfo/Idh/MocA-like oxidoreductase N-terminal" evidence="6">
    <location>
        <begin position="43"/>
        <end position="166"/>
    </location>
</feature>
<keyword evidence="4" id="KW-0520">NAD</keyword>
<protein>
    <submittedName>
        <fullName evidence="8">Alpha-N-acetylgalactosaminidase</fullName>
        <ecNumber evidence="8">3.2.1.49</ecNumber>
    </submittedName>
</protein>
<organism evidence="8 9">
    <name type="scientific">Petrimonas mucosa</name>
    <dbReference type="NCBI Taxonomy" id="1642646"/>
    <lineage>
        <taxon>Bacteria</taxon>
        <taxon>Pseudomonadati</taxon>
        <taxon>Bacteroidota</taxon>
        <taxon>Bacteroidia</taxon>
        <taxon>Bacteroidales</taxon>
        <taxon>Dysgonomonadaceae</taxon>
        <taxon>Petrimonas</taxon>
    </lineage>
</organism>
<dbReference type="PANTHER" id="PTHR43818:SF1">
    <property type="entry name" value="GLYCOSYL HYDROLASE FAMILY 109 PROTEIN"/>
    <property type="match status" value="1"/>
</dbReference>
<evidence type="ECO:0000259" key="6">
    <source>
        <dbReference type="Pfam" id="PF01408"/>
    </source>
</evidence>
<dbReference type="GO" id="GO:0008456">
    <property type="term" value="F:alpha-N-acetylgalactosaminidase activity"/>
    <property type="evidence" value="ECO:0007669"/>
    <property type="project" value="UniProtKB-EC"/>
</dbReference>
<dbReference type="STRING" id="1642646.ING2E5A_0362"/>
<dbReference type="Gene3D" id="3.30.360.10">
    <property type="entry name" value="Dihydrodipicolinate Reductase, domain 2"/>
    <property type="match status" value="1"/>
</dbReference>
<proteinExistence type="inferred from homology"/>
<name>A0A1G4G3V1_9BACT</name>
<evidence type="ECO:0000256" key="2">
    <source>
        <dbReference type="ARBA" id="ARBA00009329"/>
    </source>
</evidence>
<evidence type="ECO:0000313" key="9">
    <source>
        <dbReference type="Proteomes" id="UP000178485"/>
    </source>
</evidence>
<dbReference type="InterPro" id="IPR000683">
    <property type="entry name" value="Gfo/Idh/MocA-like_OxRdtase_N"/>
</dbReference>
<sequence length="442" mass="49866">MKTTDIQFSRRNFIKATAGAGIYLASAKYSAIFAKNNSEPPVRLAFVGVGSRGMSMLETALMLEGVEIVAVCDIVAERVEKAQQLVKSAGQPKPRGFTGKEEYKKIADLPNVDGIFTATPWSLHTPVMVAAMKGGKYGGTEMPACDGYDEAWELVETAEKTGMHCMLLENYAYMRNVMMVLNMVREGLFGELNHCETGYQHDVRYATIGEKGELLWRAHERYLNHTGNRYPTHAIGPVSQWIDINRGNKFEYLVSMSSRSLGLNHYIAKNHGADHPNAKLKFKAGDVNCTLLQTANGITVTLYYDSLSPRPVDFIYRIQGTKGIYSGTLNKIYLEDESPVPHEWEEIDRYLQKYDHPLWRKYGDIATKTGHGGSDYLCMRDFVEAIRNKTEFPIDVYDAATWSIITKLTEESALNKSRPVDFPDFTRSKWKDRKPMPIVNPL</sequence>
<comment type="similarity">
    <text evidence="2">Belongs to the Gfo/Idh/MocA family. Glycosyl hydrolase 109 subfamily.</text>
</comment>
<dbReference type="SUPFAM" id="SSF55347">
    <property type="entry name" value="Glyceraldehyde-3-phosphate dehydrogenase-like, C-terminal domain"/>
    <property type="match status" value="1"/>
</dbReference>
<reference evidence="8 9" key="1">
    <citation type="submission" date="2016-08" db="EMBL/GenBank/DDBJ databases">
        <authorList>
            <person name="Seilhamer J.J."/>
        </authorList>
    </citation>
    <scope>NUCLEOTIDE SEQUENCE [LARGE SCALE GENOMIC DNA]</scope>
    <source>
        <strain evidence="8">ING2-E5A</strain>
    </source>
</reference>
<comment type="cofactor">
    <cofactor evidence="1">
        <name>NAD(+)</name>
        <dbReference type="ChEBI" id="CHEBI:57540"/>
    </cofactor>
</comment>
<dbReference type="Proteomes" id="UP000178485">
    <property type="component" value="Chromosome i"/>
</dbReference>
<keyword evidence="9" id="KW-1185">Reference proteome</keyword>
<dbReference type="Pfam" id="PF21252">
    <property type="entry name" value="Glyco_hydro_109_C"/>
    <property type="match status" value="1"/>
</dbReference>
<dbReference type="Pfam" id="PF01408">
    <property type="entry name" value="GFO_IDH_MocA"/>
    <property type="match status" value="1"/>
</dbReference>
<evidence type="ECO:0000259" key="7">
    <source>
        <dbReference type="Pfam" id="PF21252"/>
    </source>
</evidence>
<dbReference type="InterPro" id="IPR036291">
    <property type="entry name" value="NAD(P)-bd_dom_sf"/>
</dbReference>